<dbReference type="PANTHER" id="PTHR11849:SF190">
    <property type="entry name" value="ETS-DOMAIN PROTEIN"/>
    <property type="match status" value="1"/>
</dbReference>
<gene>
    <name evidence="5" type="primary">jg27300</name>
    <name evidence="5" type="ORF">PAEG_LOCUS27702</name>
</gene>
<dbReference type="InterPro" id="IPR000418">
    <property type="entry name" value="Ets_dom"/>
</dbReference>
<dbReference type="AlphaFoldDB" id="A0A8S4SJM2"/>
<name>A0A8S4SJM2_9NEOP</name>
<evidence type="ECO:0000313" key="6">
    <source>
        <dbReference type="Proteomes" id="UP000838756"/>
    </source>
</evidence>
<dbReference type="Proteomes" id="UP000838756">
    <property type="component" value="Unassembled WGS sequence"/>
</dbReference>
<keyword evidence="6" id="KW-1185">Reference proteome</keyword>
<dbReference type="GO" id="GO:0000981">
    <property type="term" value="F:DNA-binding transcription factor activity, RNA polymerase II-specific"/>
    <property type="evidence" value="ECO:0007669"/>
    <property type="project" value="TreeGrafter"/>
</dbReference>
<comment type="subcellular location">
    <subcellularLocation>
        <location evidence="3">Nucleus</location>
    </subcellularLocation>
</comment>
<comment type="similarity">
    <text evidence="1 3">Belongs to the ETS family.</text>
</comment>
<dbReference type="InterPro" id="IPR036388">
    <property type="entry name" value="WH-like_DNA-bd_sf"/>
</dbReference>
<dbReference type="GO" id="GO:0030154">
    <property type="term" value="P:cell differentiation"/>
    <property type="evidence" value="ECO:0007669"/>
    <property type="project" value="TreeGrafter"/>
</dbReference>
<reference evidence="5" key="1">
    <citation type="submission" date="2022-03" db="EMBL/GenBank/DDBJ databases">
        <authorList>
            <person name="Lindestad O."/>
        </authorList>
    </citation>
    <scope>NUCLEOTIDE SEQUENCE</scope>
</reference>
<evidence type="ECO:0000256" key="1">
    <source>
        <dbReference type="ARBA" id="ARBA00005562"/>
    </source>
</evidence>
<dbReference type="PANTHER" id="PTHR11849">
    <property type="entry name" value="ETS"/>
    <property type="match status" value="1"/>
</dbReference>
<dbReference type="EMBL" id="CAKXAJ010026528">
    <property type="protein sequence ID" value="CAH2269491.1"/>
    <property type="molecule type" value="Genomic_DNA"/>
</dbReference>
<evidence type="ECO:0000259" key="4">
    <source>
        <dbReference type="PROSITE" id="PS50061"/>
    </source>
</evidence>
<keyword evidence="2 3" id="KW-0238">DNA-binding</keyword>
<proteinExistence type="inferred from homology"/>
<comment type="caution">
    <text evidence="5">The sequence shown here is derived from an EMBL/GenBank/DDBJ whole genome shotgun (WGS) entry which is preliminary data.</text>
</comment>
<dbReference type="SUPFAM" id="SSF46785">
    <property type="entry name" value="Winged helix' DNA-binding domain"/>
    <property type="match status" value="1"/>
</dbReference>
<accession>A0A8S4SJM2</accession>
<evidence type="ECO:0000256" key="3">
    <source>
        <dbReference type="RuleBase" id="RU004019"/>
    </source>
</evidence>
<dbReference type="Pfam" id="PF00178">
    <property type="entry name" value="Ets"/>
    <property type="match status" value="1"/>
</dbReference>
<dbReference type="GO" id="GO:0005634">
    <property type="term" value="C:nucleus"/>
    <property type="evidence" value="ECO:0007669"/>
    <property type="project" value="UniProtKB-SubCell"/>
</dbReference>
<protein>
    <submittedName>
        <fullName evidence="5">Jg27300 protein</fullName>
    </submittedName>
</protein>
<evidence type="ECO:0000256" key="2">
    <source>
        <dbReference type="ARBA" id="ARBA00023125"/>
    </source>
</evidence>
<dbReference type="InterPro" id="IPR046328">
    <property type="entry name" value="ETS_fam"/>
</dbReference>
<feature type="domain" description="ETS" evidence="4">
    <location>
        <begin position="134"/>
        <end position="184"/>
    </location>
</feature>
<dbReference type="GO" id="GO:0043565">
    <property type="term" value="F:sequence-specific DNA binding"/>
    <property type="evidence" value="ECO:0007669"/>
    <property type="project" value="InterPro"/>
</dbReference>
<dbReference type="PRINTS" id="PR00454">
    <property type="entry name" value="ETSDOMAIN"/>
</dbReference>
<dbReference type="InterPro" id="IPR036390">
    <property type="entry name" value="WH_DNA-bd_sf"/>
</dbReference>
<dbReference type="SMART" id="SM00413">
    <property type="entry name" value="ETS"/>
    <property type="match status" value="1"/>
</dbReference>
<dbReference type="Gene3D" id="1.10.10.10">
    <property type="entry name" value="Winged helix-like DNA-binding domain superfamily/Winged helix DNA-binding domain"/>
    <property type="match status" value="1"/>
</dbReference>
<evidence type="ECO:0000313" key="5">
    <source>
        <dbReference type="EMBL" id="CAH2269491.1"/>
    </source>
</evidence>
<dbReference type="OrthoDB" id="5975550at2759"/>
<keyword evidence="3" id="KW-0539">Nucleus</keyword>
<sequence>MSEFYHIINVFKHRDPYNALCPYPITETYNIYCDLTNANQDPQDDDGWELKDMAEWNFDESVAWIYHCAATREFSVFDIPLHNFRLPGVDLRNKRCKDIVNLMVKPNVDFEVSRRIAHTIFDMLQCRLEVERARFVNPDKVAKLWGEKKQNKHMNFPKFSRAMRYHYLNDVLARCSERLVYRFGSNAPDYKTNNPYLLNATPKFIGP</sequence>
<dbReference type="PROSITE" id="PS50061">
    <property type="entry name" value="ETS_DOMAIN_3"/>
    <property type="match status" value="1"/>
</dbReference>
<organism evidence="5 6">
    <name type="scientific">Pararge aegeria aegeria</name>
    <dbReference type="NCBI Taxonomy" id="348720"/>
    <lineage>
        <taxon>Eukaryota</taxon>
        <taxon>Metazoa</taxon>
        <taxon>Ecdysozoa</taxon>
        <taxon>Arthropoda</taxon>
        <taxon>Hexapoda</taxon>
        <taxon>Insecta</taxon>
        <taxon>Pterygota</taxon>
        <taxon>Neoptera</taxon>
        <taxon>Endopterygota</taxon>
        <taxon>Lepidoptera</taxon>
        <taxon>Glossata</taxon>
        <taxon>Ditrysia</taxon>
        <taxon>Papilionoidea</taxon>
        <taxon>Nymphalidae</taxon>
        <taxon>Satyrinae</taxon>
        <taxon>Satyrini</taxon>
        <taxon>Parargina</taxon>
        <taxon>Pararge</taxon>
    </lineage>
</organism>